<dbReference type="EMBL" id="BSBO01000007">
    <property type="protein sequence ID" value="GLG03820.1"/>
    <property type="molecule type" value="Genomic_DNA"/>
</dbReference>
<comment type="caution">
    <text evidence="2">The sequence shown here is derived from an EMBL/GenBank/DDBJ whole genome shotgun (WGS) entry which is preliminary data.</text>
</comment>
<protein>
    <recommendedName>
        <fullName evidence="1">DUF5655 domain-containing protein</fullName>
    </recommendedName>
</protein>
<gene>
    <name evidence="2" type="ORF">Selli1_09940</name>
    <name evidence="3" type="ORF">Selli2_25580</name>
</gene>
<reference evidence="2" key="2">
    <citation type="submission" date="2022-11" db="EMBL/GenBank/DDBJ databases">
        <title>Draft genome sequence of Sellimonas catena strain 12EGH17.</title>
        <authorList>
            <person name="Hisatomi A."/>
            <person name="Ohkuma M."/>
            <person name="Sakamoto M."/>
        </authorList>
    </citation>
    <scope>NUCLEOTIDE SEQUENCE</scope>
    <source>
        <strain evidence="2">12EGH17</strain>
    </source>
</reference>
<dbReference type="Proteomes" id="UP001145094">
    <property type="component" value="Unassembled WGS sequence"/>
</dbReference>
<dbReference type="Proteomes" id="UP001145145">
    <property type="component" value="Unassembled WGS sequence"/>
</dbReference>
<reference evidence="2 4" key="5">
    <citation type="journal article" date="2023" name="Int. J. Syst. Evol. Microbiol.">
        <title>Sellimonas catena sp. nov., isolated from human faeces.</title>
        <authorList>
            <person name="Hisatomi A."/>
            <person name="Ohkuma M."/>
            <person name="Sakamoto M."/>
        </authorList>
    </citation>
    <scope>NUCLEOTIDE SEQUENCE [LARGE SCALE GENOMIC DNA]</scope>
    <source>
        <strain evidence="2 4">12EGH17</strain>
        <strain evidence="3">18CBH55</strain>
    </source>
</reference>
<reference evidence="2" key="1">
    <citation type="submission" date="2022-11" db="EMBL/GenBank/DDBJ databases">
        <title>Draft genome sequence of Sellimonas catena strain 12EGH17.</title>
        <authorList>
            <person name="Atsushi H."/>
            <person name="Moriya O."/>
            <person name="Mitsuo S."/>
        </authorList>
    </citation>
    <scope>NUCLEOTIDE SEQUENCE</scope>
    <source>
        <strain evidence="2">12EGH17</strain>
    </source>
</reference>
<dbReference type="InterPro" id="IPR043714">
    <property type="entry name" value="DUF5655"/>
</dbReference>
<sequence>MNDAELLFFEKYPNALPLYEKLKERILDEITGVQMKVQKTQISFINKHFFACVSFVKVRKVKDRPDPWLVVTFGLEYKVESSRIDAATEPYPNRWTHHVLISSVEEVDDELMDWIKEASDFALRK</sequence>
<evidence type="ECO:0000313" key="4">
    <source>
        <dbReference type="Proteomes" id="UP001145145"/>
    </source>
</evidence>
<dbReference type="AlphaFoldDB" id="A0A9W6FDL5"/>
<evidence type="ECO:0000313" key="2">
    <source>
        <dbReference type="EMBL" id="GLG03820.1"/>
    </source>
</evidence>
<dbReference type="RefSeq" id="WP_281845607.1">
    <property type="nucleotide sequence ID" value="NZ_BSBO01000007.1"/>
</dbReference>
<accession>A0A9W6FDL5</accession>
<dbReference type="Pfam" id="PF18899">
    <property type="entry name" value="DUF5655"/>
    <property type="match status" value="1"/>
</dbReference>
<reference evidence="3" key="3">
    <citation type="submission" date="2022-11" db="EMBL/GenBank/DDBJ databases">
        <title>Draft genome sequence of Sellimonas catena strain 18CBH55.</title>
        <authorList>
            <person name="Hisatomi A."/>
            <person name="Ohkuma M."/>
            <person name="Sakamoto M."/>
        </authorList>
    </citation>
    <scope>NUCLEOTIDE SEQUENCE</scope>
    <source>
        <strain evidence="3">18CBH55</strain>
    </source>
</reference>
<reference evidence="3" key="4">
    <citation type="submission" date="2022-11" db="EMBL/GenBank/DDBJ databases">
        <title>Draft genome sequence of Sellimonas catena strain 18CBH55.</title>
        <authorList>
            <person name="Atsushi H."/>
            <person name="Moriya O."/>
            <person name="Mitsuo S."/>
        </authorList>
    </citation>
    <scope>NUCLEOTIDE SEQUENCE</scope>
    <source>
        <strain evidence="3">18CBH55</strain>
    </source>
</reference>
<name>A0A9W6FDL5_9FIRM</name>
<evidence type="ECO:0000313" key="3">
    <source>
        <dbReference type="EMBL" id="GLG91131.1"/>
    </source>
</evidence>
<evidence type="ECO:0000259" key="1">
    <source>
        <dbReference type="Pfam" id="PF18899"/>
    </source>
</evidence>
<keyword evidence="4" id="KW-1185">Reference proteome</keyword>
<organism evidence="2 4">
    <name type="scientific">Sellimonas catena</name>
    <dbReference type="NCBI Taxonomy" id="2994035"/>
    <lineage>
        <taxon>Bacteria</taxon>
        <taxon>Bacillati</taxon>
        <taxon>Bacillota</taxon>
        <taxon>Clostridia</taxon>
        <taxon>Lachnospirales</taxon>
        <taxon>Lachnospiraceae</taxon>
        <taxon>Sellimonas</taxon>
    </lineage>
</organism>
<proteinExistence type="predicted"/>
<dbReference type="EMBL" id="BSCH01000017">
    <property type="protein sequence ID" value="GLG91131.1"/>
    <property type="molecule type" value="Genomic_DNA"/>
</dbReference>
<feature type="domain" description="DUF5655" evidence="1">
    <location>
        <begin position="13"/>
        <end position="121"/>
    </location>
</feature>